<dbReference type="InterPro" id="IPR029016">
    <property type="entry name" value="GAF-like_dom_sf"/>
</dbReference>
<dbReference type="SMART" id="SM01012">
    <property type="entry name" value="ANTAR"/>
    <property type="match status" value="1"/>
</dbReference>
<dbReference type="PROSITE" id="PS50921">
    <property type="entry name" value="ANTAR"/>
    <property type="match status" value="1"/>
</dbReference>
<evidence type="ECO:0000256" key="1">
    <source>
        <dbReference type="ARBA" id="ARBA00023015"/>
    </source>
</evidence>
<dbReference type="Gene3D" id="1.10.10.10">
    <property type="entry name" value="Winged helix-like DNA-binding domain superfamily/Winged helix DNA-binding domain"/>
    <property type="match status" value="1"/>
</dbReference>
<dbReference type="AlphaFoldDB" id="A0A5Q2MI93"/>
<gene>
    <name evidence="4" type="ORF">GEV26_08895</name>
</gene>
<dbReference type="InterPro" id="IPR036388">
    <property type="entry name" value="WH-like_DNA-bd_sf"/>
</dbReference>
<keyword evidence="2" id="KW-0804">Transcription</keyword>
<evidence type="ECO:0000256" key="2">
    <source>
        <dbReference type="ARBA" id="ARBA00023163"/>
    </source>
</evidence>
<name>A0A5Q2MI93_9ACTN</name>
<feature type="domain" description="ANTAR" evidence="3">
    <location>
        <begin position="159"/>
        <end position="220"/>
    </location>
</feature>
<dbReference type="RefSeq" id="WP_153652739.1">
    <property type="nucleotide sequence ID" value="NZ_CP045737.1"/>
</dbReference>
<accession>A0A5Q2MI93</accession>
<evidence type="ECO:0000313" key="5">
    <source>
        <dbReference type="Proteomes" id="UP000392064"/>
    </source>
</evidence>
<organism evidence="4 5">
    <name type="scientific">Aeromicrobium yanjiei</name>
    <dbReference type="NCBI Taxonomy" id="2662028"/>
    <lineage>
        <taxon>Bacteria</taxon>
        <taxon>Bacillati</taxon>
        <taxon>Actinomycetota</taxon>
        <taxon>Actinomycetes</taxon>
        <taxon>Propionibacteriales</taxon>
        <taxon>Nocardioidaceae</taxon>
        <taxon>Aeromicrobium</taxon>
    </lineage>
</organism>
<protein>
    <submittedName>
        <fullName evidence="4">ANTAR domain-containing protein</fullName>
    </submittedName>
</protein>
<dbReference type="GO" id="GO:0003723">
    <property type="term" value="F:RNA binding"/>
    <property type="evidence" value="ECO:0007669"/>
    <property type="project" value="InterPro"/>
</dbReference>
<dbReference type="InterPro" id="IPR003018">
    <property type="entry name" value="GAF"/>
</dbReference>
<proteinExistence type="predicted"/>
<dbReference type="InterPro" id="IPR005561">
    <property type="entry name" value="ANTAR"/>
</dbReference>
<dbReference type="Gene3D" id="3.30.450.40">
    <property type="match status" value="1"/>
</dbReference>
<dbReference type="EMBL" id="CP045737">
    <property type="protein sequence ID" value="QGG41471.1"/>
    <property type="molecule type" value="Genomic_DNA"/>
</dbReference>
<evidence type="ECO:0000313" key="4">
    <source>
        <dbReference type="EMBL" id="QGG41471.1"/>
    </source>
</evidence>
<dbReference type="KEGG" id="aef:GEV26_08895"/>
<sequence>MRDQVQAARFAYIIASLDPSGSVLDRFCEASRVMLGAEGTAITVYYGEPQRHTASSTSTLALMIEEAQEVAGEGPGFEAARTGHVVFADFGASEGTPWLALNDCVAKFGFAGTVLALPITAHGRRMGVLVAHTFAPSHAFDAAAAHYLAYALGPVLLDHISPEALEAELTEDWSSRAVVHQATGMLIFDLRISAEDALALLRAHAYATDSTLLEVAVQVVDKDLEFDNLSMEGD</sequence>
<dbReference type="Pfam" id="PF03861">
    <property type="entry name" value="ANTAR"/>
    <property type="match status" value="1"/>
</dbReference>
<keyword evidence="5" id="KW-1185">Reference proteome</keyword>
<evidence type="ECO:0000259" key="3">
    <source>
        <dbReference type="PROSITE" id="PS50921"/>
    </source>
</evidence>
<reference evidence="4 5" key="1">
    <citation type="submission" date="2019-11" db="EMBL/GenBank/DDBJ databases">
        <authorList>
            <person name="Li J."/>
        </authorList>
    </citation>
    <scope>NUCLEOTIDE SEQUENCE [LARGE SCALE GENOMIC DNA]</scope>
    <source>
        <strain evidence="4 5">MF47</strain>
    </source>
</reference>
<dbReference type="SUPFAM" id="SSF55781">
    <property type="entry name" value="GAF domain-like"/>
    <property type="match status" value="1"/>
</dbReference>
<dbReference type="Pfam" id="PF01590">
    <property type="entry name" value="GAF"/>
    <property type="match status" value="1"/>
</dbReference>
<dbReference type="Proteomes" id="UP000392064">
    <property type="component" value="Chromosome"/>
</dbReference>
<keyword evidence="1" id="KW-0805">Transcription regulation</keyword>